<comment type="caution">
    <text evidence="3">The sequence shown here is derived from an EMBL/GenBank/DDBJ whole genome shotgun (WGS) entry which is preliminary data.</text>
</comment>
<feature type="transmembrane region" description="Helical" evidence="1">
    <location>
        <begin position="109"/>
        <end position="129"/>
    </location>
</feature>
<evidence type="ECO:0000313" key="3">
    <source>
        <dbReference type="EMBL" id="KUO97349.1"/>
    </source>
</evidence>
<dbReference type="RefSeq" id="WP_067710824.1">
    <property type="nucleotide sequence ID" value="NZ_LPVJ01000001.1"/>
</dbReference>
<keyword evidence="1" id="KW-1133">Transmembrane helix</keyword>
<dbReference type="EMBL" id="LPVJ01000001">
    <property type="protein sequence ID" value="KUO97349.1"/>
    <property type="molecule type" value="Genomic_DNA"/>
</dbReference>
<organism evidence="3 4">
    <name type="scientific">Ferroacidibacillus organovorans</name>
    <dbReference type="NCBI Taxonomy" id="1765683"/>
    <lineage>
        <taxon>Bacteria</taxon>
        <taxon>Bacillati</taxon>
        <taxon>Bacillota</taxon>
        <taxon>Bacilli</taxon>
        <taxon>Bacillales</taxon>
        <taxon>Alicyclobacillaceae</taxon>
        <taxon>Ferroacidibacillus</taxon>
    </lineage>
</organism>
<reference evidence="3 4" key="1">
    <citation type="submission" date="2015-12" db="EMBL/GenBank/DDBJ databases">
        <title>Draft genome sequence of Acidibacillus ferrooxidans ITV001, isolated from a chalcopyrite acid mine drainage site in Brazil.</title>
        <authorList>
            <person name="Dall'Agnol H."/>
            <person name="Nancucheo I."/>
            <person name="Johnson B."/>
            <person name="Oliveira R."/>
            <person name="Leite L."/>
            <person name="Pylro V."/>
            <person name="Nunes G.L."/>
            <person name="Tzotzos G."/>
            <person name="Fernandes G.R."/>
            <person name="Dutra J."/>
            <person name="Orellana S.C."/>
            <person name="Oliveira G."/>
        </authorList>
    </citation>
    <scope>NUCLEOTIDE SEQUENCE [LARGE SCALE GENOMIC DNA]</scope>
    <source>
        <strain evidence="3">ITV001</strain>
        <strain evidence="4">ITV01</strain>
    </source>
</reference>
<proteinExistence type="predicted"/>
<feature type="transmembrane region" description="Helical" evidence="1">
    <location>
        <begin position="59"/>
        <end position="77"/>
    </location>
</feature>
<evidence type="ECO:0000256" key="1">
    <source>
        <dbReference type="SAM" id="Phobius"/>
    </source>
</evidence>
<dbReference type="Proteomes" id="UP000053557">
    <property type="component" value="Unassembled WGS sequence"/>
</dbReference>
<dbReference type="OrthoDB" id="9910862at2"/>
<evidence type="ECO:0000313" key="4">
    <source>
        <dbReference type="Proteomes" id="UP000053557"/>
    </source>
</evidence>
<evidence type="ECO:0000313" key="2">
    <source>
        <dbReference type="EMBL" id="KUO95345.1"/>
    </source>
</evidence>
<name>A0A101XTT3_9BACL</name>
<keyword evidence="1" id="KW-0472">Membrane</keyword>
<dbReference type="EMBL" id="LPVJ01000052">
    <property type="protein sequence ID" value="KUO95345.1"/>
    <property type="molecule type" value="Genomic_DNA"/>
</dbReference>
<dbReference type="AlphaFoldDB" id="A0A101XTT3"/>
<accession>A0A101XTT3</accession>
<keyword evidence="4" id="KW-1185">Reference proteome</keyword>
<gene>
    <name evidence="3" type="ORF">ATW55_05605</name>
    <name evidence="2" type="ORF">ATW55_10815</name>
</gene>
<sequence>MLIATSFIGSLIGFFAYYQMFARVAHAPRHITMRASMINCMALAFIFAMLIDLTTGSKLLSVILPIVTICAPAIWMLKLQSLLDVVELLIGSLMSVSMSVMLIGMTDPLVVWLIQLALVLVEALLFVSLTRRIQMRFK</sequence>
<keyword evidence="1" id="KW-0812">Transmembrane</keyword>
<feature type="transmembrane region" description="Helical" evidence="1">
    <location>
        <begin position="6"/>
        <end position="24"/>
    </location>
</feature>
<feature type="transmembrane region" description="Helical" evidence="1">
    <location>
        <begin position="36"/>
        <end position="53"/>
    </location>
</feature>
<protein>
    <submittedName>
        <fullName evidence="3">Uncharacterized protein</fullName>
    </submittedName>
</protein>